<dbReference type="EMBL" id="IACF01003282">
    <property type="protein sequence ID" value="LAB68905.1"/>
    <property type="molecule type" value="mRNA"/>
</dbReference>
<comment type="subcellular location">
    <subcellularLocation>
        <location evidence="1">Nucleus</location>
    </subcellularLocation>
</comment>
<feature type="compositionally biased region" description="Low complexity" evidence="5">
    <location>
        <begin position="83"/>
        <end position="99"/>
    </location>
</feature>
<protein>
    <submittedName>
        <fullName evidence="6">Protein downstream neighbor of son homolog</fullName>
    </submittedName>
</protein>
<evidence type="ECO:0000256" key="5">
    <source>
        <dbReference type="SAM" id="MobiDB-lite"/>
    </source>
</evidence>
<feature type="compositionally biased region" description="Basic residues" evidence="5">
    <location>
        <begin position="69"/>
        <end position="82"/>
    </location>
</feature>
<dbReference type="PANTHER" id="PTHR12972">
    <property type="entry name" value="DOWNSTREAM NEIGHBOR OF SON"/>
    <property type="match status" value="1"/>
</dbReference>
<evidence type="ECO:0000256" key="1">
    <source>
        <dbReference type="ARBA" id="ARBA00004123"/>
    </source>
</evidence>
<dbReference type="InterPro" id="IPR024861">
    <property type="entry name" value="Donson"/>
</dbReference>
<evidence type="ECO:0000313" key="6">
    <source>
        <dbReference type="EMBL" id="LAB68905.1"/>
    </source>
</evidence>
<dbReference type="GO" id="GO:0033260">
    <property type="term" value="P:nuclear DNA replication"/>
    <property type="evidence" value="ECO:0007669"/>
    <property type="project" value="TreeGrafter"/>
</dbReference>
<dbReference type="PANTHER" id="PTHR12972:SF0">
    <property type="entry name" value="PROTEIN DOWNSTREAM NEIGHBOR OF SON"/>
    <property type="match status" value="1"/>
</dbReference>
<organism evidence="6">
    <name type="scientific">Hirondellea gigas</name>
    <dbReference type="NCBI Taxonomy" id="1518452"/>
    <lineage>
        <taxon>Eukaryota</taxon>
        <taxon>Metazoa</taxon>
        <taxon>Ecdysozoa</taxon>
        <taxon>Arthropoda</taxon>
        <taxon>Crustacea</taxon>
        <taxon>Multicrustacea</taxon>
        <taxon>Malacostraca</taxon>
        <taxon>Eumalacostraca</taxon>
        <taxon>Peracarida</taxon>
        <taxon>Amphipoda</taxon>
        <taxon>Amphilochidea</taxon>
        <taxon>Lysianassida</taxon>
        <taxon>Lysianassidira</taxon>
        <taxon>Lysianassoidea</taxon>
        <taxon>Lysianassidae</taxon>
        <taxon>Hirondellea</taxon>
    </lineage>
</organism>
<reference evidence="7" key="1">
    <citation type="submission" date="2017-11" db="EMBL/GenBank/DDBJ databases">
        <title>The sensing device of the deep-sea amphipod.</title>
        <authorList>
            <person name="Kobayashi H."/>
            <person name="Nagahama T."/>
            <person name="Arai W."/>
            <person name="Sasagawa Y."/>
            <person name="Umeda M."/>
            <person name="Hayashi T."/>
            <person name="Nikaido I."/>
            <person name="Watanabe H."/>
            <person name="Oguri K."/>
            <person name="Kitazato H."/>
            <person name="Fujioka K."/>
            <person name="Kido Y."/>
            <person name="Takami H."/>
        </authorList>
    </citation>
    <scope>NUCLEOTIDE SEQUENCE</scope>
    <source>
        <tissue evidence="7">Whole body</tissue>
    </source>
</reference>
<feature type="region of interest" description="Disordered" evidence="5">
    <location>
        <begin position="585"/>
        <end position="607"/>
    </location>
</feature>
<dbReference type="AlphaFoldDB" id="A0A2P2I4G9"/>
<keyword evidence="2" id="KW-0217">Developmental protein</keyword>
<name>A0A2P2I4G9_9CRUS</name>
<feature type="region of interest" description="Disordered" evidence="5">
    <location>
        <begin position="43"/>
        <end position="99"/>
    </location>
</feature>
<evidence type="ECO:0000256" key="4">
    <source>
        <dbReference type="ARBA" id="ARBA00025806"/>
    </source>
</evidence>
<sequence length="644" mass="70525">MQKSENDNATEVGATAGWVRPGDVMLMRKLRNKRHALQARMSCSSNPLVRSQQSNMDSHQQHQSIVRNPFRRSPIKKVRRRNGNSNSSSSRSSSYQSHNSELSSDATLFNLLHNTDQQQLNNAILRNYSNAYTFSEALRQQGIPPKKSVEPVILWMDSLVVDWSLKSKIRFISDSPIPWRHNFKTSEEASGTTGMARCLWGDGSSSKSDLDTSPNAEFFQRCLVWQHPSLPGVSLFPRDGIKAGMTTSSAAAGRTASMTGPYADPLLSSNLQASWCESLRSLHQLLRVRQCPYFYVCAPSFTVLYRAAGVCSIPHAHAFVTPTTRGLRAAMKEDGIEFEMPLNKQQHSSPPSSDSKVTSDYSSSGSYSSTTTSPSAASSCGSASELNQLHDNELDGDNPADSEEAAIFLANLGVDTTQFANLNPNRKKMSSTEIDRSPLSLVYIADPDTQGLTNFLLNSPSCISVTGALAGVPPTLLAPVAFQGGTLLPFKMKGGSVRVRGKQQYSMEMTGPVMPHTSLQLCQLLAQHVDSYTLHATPLTHTLSFSNCTAERINVDKMTKAFAEEGLVDCGLNASVRSSVCQPLQSSKRSSLRPESSSYQPCKDSSSDIIDSEELAVISLPPSYRFITYKDAQYTWSDQHNAES</sequence>
<dbReference type="EMBL" id="IACT01003441">
    <property type="protein sequence ID" value="LAC22684.1"/>
    <property type="molecule type" value="mRNA"/>
</dbReference>
<evidence type="ECO:0000256" key="2">
    <source>
        <dbReference type="ARBA" id="ARBA00022473"/>
    </source>
</evidence>
<feature type="compositionally biased region" description="Low complexity" evidence="5">
    <location>
        <begin position="586"/>
        <end position="598"/>
    </location>
</feature>
<feature type="compositionally biased region" description="Polar residues" evidence="5">
    <location>
        <begin position="43"/>
        <end position="66"/>
    </location>
</feature>
<feature type="region of interest" description="Disordered" evidence="5">
    <location>
        <begin position="341"/>
        <end position="383"/>
    </location>
</feature>
<evidence type="ECO:0000256" key="3">
    <source>
        <dbReference type="ARBA" id="ARBA00023242"/>
    </source>
</evidence>
<comment type="similarity">
    <text evidence="4">Belongs to the DONSON family.</text>
</comment>
<dbReference type="PRINTS" id="PR02064">
    <property type="entry name" value="DONSON"/>
</dbReference>
<feature type="compositionally biased region" description="Low complexity" evidence="5">
    <location>
        <begin position="348"/>
        <end position="383"/>
    </location>
</feature>
<accession>A0A2P2I4G9</accession>
<dbReference type="GO" id="GO:0005634">
    <property type="term" value="C:nucleus"/>
    <property type="evidence" value="ECO:0007669"/>
    <property type="project" value="UniProtKB-SubCell"/>
</dbReference>
<evidence type="ECO:0000313" key="7">
    <source>
        <dbReference type="EMBL" id="LAC22684.1"/>
    </source>
</evidence>
<reference evidence="6" key="2">
    <citation type="journal article" date="2018" name="Biosci. Biotechnol. Biochem.">
        <title>Polysaccharide hydrolase of the hadal zone amphipods Hirondellea gigas.</title>
        <authorList>
            <person name="Kobayashi H."/>
            <person name="Nagahama T."/>
            <person name="Arai W."/>
            <person name="Sasagawa Y."/>
            <person name="Umeda M."/>
            <person name="Hayashi T."/>
            <person name="Nikaido I."/>
            <person name="Watanabe H."/>
            <person name="Oguri K."/>
            <person name="Kitazato H."/>
            <person name="Fujioka K."/>
            <person name="Kido Y."/>
            <person name="Takami H."/>
        </authorList>
    </citation>
    <scope>NUCLEOTIDE SEQUENCE</scope>
    <source>
        <tissue evidence="6">Whole body</tissue>
    </source>
</reference>
<proteinExistence type="evidence at transcript level"/>
<keyword evidence="3" id="KW-0539">Nucleus</keyword>